<accession>A0A3A9ZGH0</accession>
<gene>
    <name evidence="3" type="ORF">D7223_12145</name>
</gene>
<evidence type="ECO:0000313" key="4">
    <source>
        <dbReference type="Proteomes" id="UP000281726"/>
    </source>
</evidence>
<dbReference type="Gene3D" id="3.40.50.300">
    <property type="entry name" value="P-loop containing nucleotide triphosphate hydrolases"/>
    <property type="match status" value="1"/>
</dbReference>
<dbReference type="InterPro" id="IPR002182">
    <property type="entry name" value="NB-ARC"/>
</dbReference>
<dbReference type="SUPFAM" id="SSF48452">
    <property type="entry name" value="TPR-like"/>
    <property type="match status" value="1"/>
</dbReference>
<dbReference type="InterPro" id="IPR053137">
    <property type="entry name" value="NLR-like"/>
</dbReference>
<dbReference type="Pfam" id="PF00931">
    <property type="entry name" value="NB-ARC"/>
    <property type="match status" value="1"/>
</dbReference>
<dbReference type="Gene3D" id="1.25.40.10">
    <property type="entry name" value="Tetratricopeptide repeat domain"/>
    <property type="match status" value="2"/>
</dbReference>
<evidence type="ECO:0000313" key="3">
    <source>
        <dbReference type="EMBL" id="RKN47528.1"/>
    </source>
</evidence>
<organism evidence="3 4">
    <name type="scientific">Micromonospora endolithica</name>
    <dbReference type="NCBI Taxonomy" id="230091"/>
    <lineage>
        <taxon>Bacteria</taxon>
        <taxon>Bacillati</taxon>
        <taxon>Actinomycetota</taxon>
        <taxon>Actinomycetes</taxon>
        <taxon>Micromonosporales</taxon>
        <taxon>Micromonosporaceae</taxon>
        <taxon>Micromonospora</taxon>
    </lineage>
</organism>
<dbReference type="GO" id="GO:0043531">
    <property type="term" value="F:ADP binding"/>
    <property type="evidence" value="ECO:0007669"/>
    <property type="project" value="InterPro"/>
</dbReference>
<feature type="region of interest" description="Disordered" evidence="1">
    <location>
        <begin position="1"/>
        <end position="35"/>
    </location>
</feature>
<proteinExistence type="predicted"/>
<dbReference type="PANTHER" id="PTHR46082">
    <property type="entry name" value="ATP/GTP-BINDING PROTEIN-RELATED"/>
    <property type="match status" value="1"/>
</dbReference>
<sequence>MTRPPRQAGSPVGPAPPGRKHHRPSESPVHVGTGLGPVGVFHGNVSVNGRLGLEITWPHRVGVVPRPINGRLGRQADESIEATAARAGTGDQILTGPGGVGKTQIVANLADRWWNTGRIDLLVWVTATSATNIVNRYAQAAREVADCHTTDPRECAARFLAWLATTRLRWLVVLDDLTEPADMLGLWPPATFWGRTIVTTRRRDAALTSGREVIEVGTFTTDESLDYLRARLGSRQTHLREAEQLAADLGQLPLALAQAVTYMLDQDLTCIEYRTRLSRRRLFALRPHLLPDDQETAVDTTWALSVDIADGVTAGTTRVVLQLAALLDPNGIPSDMFATRAATDYYRQRLGRTVDSDDARDAIRTLYRLGLVGLGADDGTTTIQVHALVQRASREATPDEHQRSLAVTAADALLELWPAADHDEARAQLIRANATALRRNSDRFLLEPTIHPIVFQYGRDTNEAGLPQSATSALEQHLAGQMKTLGPTHPDTLATRLDIAYQFGENGRQAFAAELLQELQEDCLEALGQDHRVTLTVRRDLARWQGESGRPDYARRALEELLPDCARALGPTDAVTFDVRRGIADWTARSGDPVLAVEQTKALLADLTRVLGPSDAFTLTTRAHLANWRGQAGDAQGAAQEYGELVPDFARVLGPMHPHTLTSRRYLADWHGHAGDPAGAADALSAVLRDHLDELGPDHPRTLITRRFLAHWRADLGDASIEDVQRLFDDHVRLFGLNHPQTLLVREIIERLRAG</sequence>
<dbReference type="SUPFAM" id="SSF52540">
    <property type="entry name" value="P-loop containing nucleoside triphosphate hydrolases"/>
    <property type="match status" value="1"/>
</dbReference>
<dbReference type="EMBL" id="RBAK01000004">
    <property type="protein sequence ID" value="RKN47528.1"/>
    <property type="molecule type" value="Genomic_DNA"/>
</dbReference>
<name>A0A3A9ZGH0_9ACTN</name>
<dbReference type="OrthoDB" id="3210382at2"/>
<dbReference type="Proteomes" id="UP000281726">
    <property type="component" value="Unassembled WGS sequence"/>
</dbReference>
<protein>
    <submittedName>
        <fullName evidence="3">Kinesin light chain 2</fullName>
    </submittedName>
</protein>
<dbReference type="InterPro" id="IPR011990">
    <property type="entry name" value="TPR-like_helical_dom_sf"/>
</dbReference>
<feature type="domain" description="NB-ARC" evidence="2">
    <location>
        <begin position="94"/>
        <end position="231"/>
    </location>
</feature>
<keyword evidence="4" id="KW-1185">Reference proteome</keyword>
<evidence type="ECO:0000256" key="1">
    <source>
        <dbReference type="SAM" id="MobiDB-lite"/>
    </source>
</evidence>
<dbReference type="InterPro" id="IPR027417">
    <property type="entry name" value="P-loop_NTPase"/>
</dbReference>
<dbReference type="AlphaFoldDB" id="A0A3A9ZGH0"/>
<evidence type="ECO:0000259" key="2">
    <source>
        <dbReference type="Pfam" id="PF00931"/>
    </source>
</evidence>
<comment type="caution">
    <text evidence="3">The sequence shown here is derived from an EMBL/GenBank/DDBJ whole genome shotgun (WGS) entry which is preliminary data.</text>
</comment>
<dbReference type="PANTHER" id="PTHR46082:SF6">
    <property type="entry name" value="AAA+ ATPASE DOMAIN-CONTAINING PROTEIN-RELATED"/>
    <property type="match status" value="1"/>
</dbReference>
<reference evidence="3 4" key="1">
    <citation type="journal article" date="2004" name="Syst. Appl. Microbiol.">
        <title>Cryptoendolithic actinomycetes from antarctic sandstone rock samples: Micromonospora endolithica sp. nov. and two isolates related to Micromonospora coerulea Jensen 1932.</title>
        <authorList>
            <person name="Hirsch P."/>
            <person name="Mevs U."/>
            <person name="Kroppenstedt R.M."/>
            <person name="Schumann P."/>
            <person name="Stackebrandt E."/>
        </authorList>
    </citation>
    <scope>NUCLEOTIDE SEQUENCE [LARGE SCALE GENOMIC DNA]</scope>
    <source>
        <strain evidence="3 4">JCM 12677</strain>
    </source>
</reference>